<dbReference type="AlphaFoldDB" id="A0A3Q9QT78"/>
<organism evidence="2 3">
    <name type="scientific">Neobacillus mesonae</name>
    <dbReference type="NCBI Taxonomy" id="1193713"/>
    <lineage>
        <taxon>Bacteria</taxon>
        <taxon>Bacillati</taxon>
        <taxon>Bacillota</taxon>
        <taxon>Bacilli</taxon>
        <taxon>Bacillales</taxon>
        <taxon>Bacillaceae</taxon>
        <taxon>Neobacillus</taxon>
    </lineage>
</organism>
<evidence type="ECO:0000313" key="3">
    <source>
        <dbReference type="Proteomes" id="UP000282892"/>
    </source>
</evidence>
<accession>A0A3Q9QT78</accession>
<name>A0A3Q9QT78_9BACI</name>
<sequence length="186" mass="20757">MAFDLRAVLRLDDRFSDPLRRIERQVQQSQRSMERMNRATDQLGRTTQRTHREMGRLSDGFKFLSKATGTIFSLKNAFLGLTAAIGGAAAAKKIFDETILAAAKYEQNTVTISAILNDKKAAKQYMQLVDKFAIDSPIMNSQDMLENSKSFLTTIGKDMKMLEKAWSLAERMAAIDPVQGTTGAVK</sequence>
<dbReference type="KEGG" id="nmk:CHR53_07315"/>
<reference evidence="2 3" key="1">
    <citation type="submission" date="2017-07" db="EMBL/GenBank/DDBJ databases">
        <title>The complete genome sequence of Bacillus mesonae strain H20-5, an efficient strain improving plant abiotic stress resistance.</title>
        <authorList>
            <person name="Kim S.Y."/>
            <person name="Song H."/>
            <person name="Sang M.K."/>
            <person name="Weon H.-Y."/>
            <person name="Song J."/>
        </authorList>
    </citation>
    <scope>NUCLEOTIDE SEQUENCE [LARGE SCALE GENOMIC DNA]</scope>
    <source>
        <strain evidence="2 3">H20-5</strain>
    </source>
</reference>
<gene>
    <name evidence="2" type="ORF">CHR53_07315</name>
</gene>
<proteinExistence type="predicted"/>
<feature type="region of interest" description="Disordered" evidence="1">
    <location>
        <begin position="27"/>
        <end position="51"/>
    </location>
</feature>
<dbReference type="EMBL" id="CP022572">
    <property type="protein sequence ID" value="AZU61077.1"/>
    <property type="molecule type" value="Genomic_DNA"/>
</dbReference>
<dbReference type="Proteomes" id="UP000282892">
    <property type="component" value="Chromosome"/>
</dbReference>
<keyword evidence="3" id="KW-1185">Reference proteome</keyword>
<evidence type="ECO:0000256" key="1">
    <source>
        <dbReference type="SAM" id="MobiDB-lite"/>
    </source>
</evidence>
<evidence type="ECO:0008006" key="4">
    <source>
        <dbReference type="Google" id="ProtNLM"/>
    </source>
</evidence>
<protein>
    <recommendedName>
        <fullName evidence="4">Phage tail tape measure protein</fullName>
    </recommendedName>
</protein>
<evidence type="ECO:0000313" key="2">
    <source>
        <dbReference type="EMBL" id="AZU61077.1"/>
    </source>
</evidence>